<dbReference type="EMBL" id="DVNB01000002">
    <property type="protein sequence ID" value="HIU56177.1"/>
    <property type="molecule type" value="Genomic_DNA"/>
</dbReference>
<dbReference type="PROSITE" id="PS50943">
    <property type="entry name" value="HTH_CROC1"/>
    <property type="match status" value="1"/>
</dbReference>
<dbReference type="Pfam" id="PF13443">
    <property type="entry name" value="HTH_26"/>
    <property type="match status" value="1"/>
</dbReference>
<name>A0A9D1M9J2_9FIRM</name>
<dbReference type="AlphaFoldDB" id="A0A9D1M9J2"/>
<dbReference type="InterPro" id="IPR010982">
    <property type="entry name" value="Lambda_DNA-bd_dom_sf"/>
</dbReference>
<feature type="domain" description="HTH cro/C1-type" evidence="1">
    <location>
        <begin position="6"/>
        <end position="61"/>
    </location>
</feature>
<dbReference type="Proteomes" id="UP000824109">
    <property type="component" value="Unassembled WGS sequence"/>
</dbReference>
<dbReference type="SUPFAM" id="SSF47413">
    <property type="entry name" value="lambda repressor-like DNA-binding domains"/>
    <property type="match status" value="1"/>
</dbReference>
<gene>
    <name evidence="2" type="ORF">IAA61_00020</name>
</gene>
<reference evidence="2" key="2">
    <citation type="journal article" date="2021" name="PeerJ">
        <title>Extensive microbial diversity within the chicken gut microbiome revealed by metagenomics and culture.</title>
        <authorList>
            <person name="Gilroy R."/>
            <person name="Ravi A."/>
            <person name="Getino M."/>
            <person name="Pursley I."/>
            <person name="Horton D.L."/>
            <person name="Alikhan N.F."/>
            <person name="Baker D."/>
            <person name="Gharbi K."/>
            <person name="Hall N."/>
            <person name="Watson M."/>
            <person name="Adriaenssens E.M."/>
            <person name="Foster-Nyarko E."/>
            <person name="Jarju S."/>
            <person name="Secka A."/>
            <person name="Antonio M."/>
            <person name="Oren A."/>
            <person name="Chaudhuri R.R."/>
            <person name="La Ragione R."/>
            <person name="Hildebrand F."/>
            <person name="Pallen M.J."/>
        </authorList>
    </citation>
    <scope>NUCLEOTIDE SEQUENCE</scope>
    <source>
        <strain evidence="2">USAMLcec3-3695</strain>
    </source>
</reference>
<reference evidence="2" key="1">
    <citation type="submission" date="2020-10" db="EMBL/GenBank/DDBJ databases">
        <authorList>
            <person name="Gilroy R."/>
        </authorList>
    </citation>
    <scope>NUCLEOTIDE SEQUENCE</scope>
    <source>
        <strain evidence="2">USAMLcec3-3695</strain>
    </source>
</reference>
<dbReference type="InterPro" id="IPR001387">
    <property type="entry name" value="Cro/C1-type_HTH"/>
</dbReference>
<comment type="caution">
    <text evidence="2">The sequence shown here is derived from an EMBL/GenBank/DDBJ whole genome shotgun (WGS) entry which is preliminary data.</text>
</comment>
<protein>
    <submittedName>
        <fullName evidence="2">Helix-turn-helix transcriptional regulator</fullName>
    </submittedName>
</protein>
<dbReference type="GO" id="GO:0003677">
    <property type="term" value="F:DNA binding"/>
    <property type="evidence" value="ECO:0007669"/>
    <property type="project" value="InterPro"/>
</dbReference>
<organism evidence="2 3">
    <name type="scientific">Candidatus Ornithomonoglobus merdipullorum</name>
    <dbReference type="NCBI Taxonomy" id="2840895"/>
    <lineage>
        <taxon>Bacteria</taxon>
        <taxon>Bacillati</taxon>
        <taxon>Bacillota</taxon>
        <taxon>Clostridia</taxon>
        <taxon>Candidatus Ornithomonoglobus</taxon>
    </lineage>
</organism>
<evidence type="ECO:0000313" key="3">
    <source>
        <dbReference type="Proteomes" id="UP000824109"/>
    </source>
</evidence>
<evidence type="ECO:0000259" key="1">
    <source>
        <dbReference type="PROSITE" id="PS50943"/>
    </source>
</evidence>
<accession>A0A9D1M9J2</accession>
<evidence type="ECO:0000313" key="2">
    <source>
        <dbReference type="EMBL" id="HIU56177.1"/>
    </source>
</evidence>
<proteinExistence type="predicted"/>
<sequence>MIKIKLSELLGKRRMTQQQLSQLTGIRPNTISDIYNEMCARLNIDHLDRICEALECDISDLIEYIPNKIKKTGDNLILEPHGLRKNAEHN</sequence>
<dbReference type="CDD" id="cd00093">
    <property type="entry name" value="HTH_XRE"/>
    <property type="match status" value="1"/>
</dbReference>
<dbReference type="SMART" id="SM00530">
    <property type="entry name" value="HTH_XRE"/>
    <property type="match status" value="1"/>
</dbReference>
<dbReference type="Gene3D" id="1.10.260.40">
    <property type="entry name" value="lambda repressor-like DNA-binding domains"/>
    <property type="match status" value="1"/>
</dbReference>